<dbReference type="AlphaFoldDB" id="A0AAP0Q4X5"/>
<gene>
    <name evidence="1" type="ORF">Scep_002781</name>
</gene>
<evidence type="ECO:0000313" key="2">
    <source>
        <dbReference type="Proteomes" id="UP001419268"/>
    </source>
</evidence>
<name>A0AAP0Q4X5_9MAGN</name>
<evidence type="ECO:0000313" key="1">
    <source>
        <dbReference type="EMBL" id="KAK9167590.1"/>
    </source>
</evidence>
<sequence>MARGEDGGQTVYVQEASNGKLFSLKLDAREVLWVQRVIAKAIGKQQWVRRNFRGDSGMLIFQTLENHAGKMMRIWRTGERGWDTILVPGNANRGWATFLNGLVVEAEETQRFPTNVRPLPLEPGTSWTPN</sequence>
<dbReference type="Proteomes" id="UP001419268">
    <property type="component" value="Unassembled WGS sequence"/>
</dbReference>
<accession>A0AAP0Q4X5</accession>
<protein>
    <submittedName>
        <fullName evidence="1">Uncharacterized protein</fullName>
    </submittedName>
</protein>
<organism evidence="1 2">
    <name type="scientific">Stephania cephalantha</name>
    <dbReference type="NCBI Taxonomy" id="152367"/>
    <lineage>
        <taxon>Eukaryota</taxon>
        <taxon>Viridiplantae</taxon>
        <taxon>Streptophyta</taxon>
        <taxon>Embryophyta</taxon>
        <taxon>Tracheophyta</taxon>
        <taxon>Spermatophyta</taxon>
        <taxon>Magnoliopsida</taxon>
        <taxon>Ranunculales</taxon>
        <taxon>Menispermaceae</taxon>
        <taxon>Menispermoideae</taxon>
        <taxon>Cissampelideae</taxon>
        <taxon>Stephania</taxon>
    </lineage>
</organism>
<comment type="caution">
    <text evidence="1">The sequence shown here is derived from an EMBL/GenBank/DDBJ whole genome shotgun (WGS) entry which is preliminary data.</text>
</comment>
<dbReference type="EMBL" id="JBBNAG010000001">
    <property type="protein sequence ID" value="KAK9167590.1"/>
    <property type="molecule type" value="Genomic_DNA"/>
</dbReference>
<reference evidence="1 2" key="1">
    <citation type="submission" date="2024-01" db="EMBL/GenBank/DDBJ databases">
        <title>Genome assemblies of Stephania.</title>
        <authorList>
            <person name="Yang L."/>
        </authorList>
    </citation>
    <scope>NUCLEOTIDE SEQUENCE [LARGE SCALE GENOMIC DNA]</scope>
    <source>
        <strain evidence="1">JXDWG</strain>
        <tissue evidence="1">Leaf</tissue>
    </source>
</reference>
<keyword evidence="2" id="KW-1185">Reference proteome</keyword>
<proteinExistence type="predicted"/>